<evidence type="ECO:0000256" key="1">
    <source>
        <dbReference type="ARBA" id="ARBA00000085"/>
    </source>
</evidence>
<feature type="region of interest" description="Disordered" evidence="10">
    <location>
        <begin position="821"/>
        <end position="942"/>
    </location>
</feature>
<keyword evidence="7" id="KW-0418">Kinase</keyword>
<organism evidence="14 15">
    <name type="scientific">Streptomyces hoynatensis</name>
    <dbReference type="NCBI Taxonomy" id="1141874"/>
    <lineage>
        <taxon>Bacteria</taxon>
        <taxon>Bacillati</taxon>
        <taxon>Actinomycetota</taxon>
        <taxon>Actinomycetes</taxon>
        <taxon>Kitasatosporales</taxon>
        <taxon>Streptomycetaceae</taxon>
        <taxon>Streptomyces</taxon>
    </lineage>
</organism>
<keyword evidence="11" id="KW-0472">Membrane</keyword>
<dbReference type="EMBL" id="RBAL01000010">
    <property type="protein sequence ID" value="RKN40450.1"/>
    <property type="molecule type" value="Genomic_DNA"/>
</dbReference>
<keyword evidence="5" id="KW-0808">Transferase</keyword>
<dbReference type="InterPro" id="IPR005467">
    <property type="entry name" value="His_kinase_dom"/>
</dbReference>
<feature type="compositionally biased region" description="Gly residues" evidence="10">
    <location>
        <begin position="925"/>
        <end position="935"/>
    </location>
</feature>
<keyword evidence="9" id="KW-0902">Two-component regulatory system</keyword>
<dbReference type="GO" id="GO:0000160">
    <property type="term" value="P:phosphorelay signal transduction system"/>
    <property type="evidence" value="ECO:0007669"/>
    <property type="project" value="UniProtKB-KW"/>
</dbReference>
<evidence type="ECO:0000259" key="12">
    <source>
        <dbReference type="PROSITE" id="PS50109"/>
    </source>
</evidence>
<dbReference type="Proteomes" id="UP000272474">
    <property type="component" value="Unassembled WGS sequence"/>
</dbReference>
<evidence type="ECO:0000256" key="11">
    <source>
        <dbReference type="SAM" id="Phobius"/>
    </source>
</evidence>
<feature type="domain" description="HAMP" evidence="13">
    <location>
        <begin position="350"/>
        <end position="404"/>
    </location>
</feature>
<accession>A0A3A9YX47</accession>
<feature type="region of interest" description="Disordered" evidence="10">
    <location>
        <begin position="683"/>
        <end position="791"/>
    </location>
</feature>
<feature type="compositionally biased region" description="Basic and acidic residues" evidence="10">
    <location>
        <begin position="894"/>
        <end position="903"/>
    </location>
</feature>
<dbReference type="SUPFAM" id="SSF55874">
    <property type="entry name" value="ATPase domain of HSP90 chaperone/DNA topoisomerase II/histidine kinase"/>
    <property type="match status" value="1"/>
</dbReference>
<evidence type="ECO:0000256" key="2">
    <source>
        <dbReference type="ARBA" id="ARBA00004370"/>
    </source>
</evidence>
<feature type="compositionally biased region" description="Basic and acidic residues" evidence="10">
    <location>
        <begin position="877"/>
        <end position="886"/>
    </location>
</feature>
<dbReference type="AlphaFoldDB" id="A0A3A9YX47"/>
<name>A0A3A9YX47_9ACTN</name>
<evidence type="ECO:0000256" key="6">
    <source>
        <dbReference type="ARBA" id="ARBA00022692"/>
    </source>
</evidence>
<dbReference type="InterPro" id="IPR003594">
    <property type="entry name" value="HATPase_dom"/>
</dbReference>
<reference evidence="14 15" key="1">
    <citation type="journal article" date="2014" name="Int. J. Syst. Evol. Microbiol.">
        <title>Streptomyces hoynatensis sp. nov., isolated from deep marine sediment.</title>
        <authorList>
            <person name="Veyisoglu A."/>
            <person name="Sahin N."/>
        </authorList>
    </citation>
    <scope>NUCLEOTIDE SEQUENCE [LARGE SCALE GENOMIC DNA]</scope>
    <source>
        <strain evidence="14 15">KCTC 29097</strain>
    </source>
</reference>
<feature type="domain" description="Histidine kinase" evidence="12">
    <location>
        <begin position="557"/>
        <end position="672"/>
    </location>
</feature>
<protein>
    <recommendedName>
        <fullName evidence="3">histidine kinase</fullName>
        <ecNumber evidence="3">2.7.13.3</ecNumber>
    </recommendedName>
</protein>
<dbReference type="SMART" id="SM00387">
    <property type="entry name" value="HATPase_c"/>
    <property type="match status" value="1"/>
</dbReference>
<dbReference type="Pfam" id="PF08376">
    <property type="entry name" value="NIT"/>
    <property type="match status" value="1"/>
</dbReference>
<dbReference type="InterPro" id="IPR036890">
    <property type="entry name" value="HATPase_C_sf"/>
</dbReference>
<sequence length="942" mass="95960">MRAQVRKTTLHDTADPPASAPSGSRAHAARRRRVRVRTRLLAGVLLTGIAVAAAGTPAVLDTVRDLRASQQLLDDTRLAERAVALSHVLADERDALAVAAADGSREALDSALGDDARARADRRTAQLRDSVGRSLGEGLDSLPGLRNRALAGESTPLEIFESYDAVIGELDALYRTAARTAPGRATDATGDALPDLVRAVHASAAARGLLLAALTGEGERAELAGRAQTEAVAERAALADFAAVADEADVDAYRRTVSGGEVTAAEEYLAELTDGPSLGEEDLALDVTEVHDALVARTGMQRGALSSLADAHTGRLEKLRDDDLTALQITAAVVLAALLLALAVSVQTARSLTRPLAAVRLGSRRVAADPTGQAPVKYTGRNDEFAEVVGAVNALHSRAVALHQHAAEAARRAEEAAQDSGGLRAERDRLLAEQTELHGRLAALHGAVHGMFAHHAQRLLALVGEQLAVIEGLEEHETDPDHLAVLFSLDHLAARMRRHGENLLLLAGAEPLQQLGEPVPLIDVARAAVSEIERYELVETVPPPPAVWLTGFAARDVSHLLAELLDNATAFSPPGSRVRLTGRWAESELLLSVEDEGAGLTAERLAELNARLADPVTPPPAADGTQGGHAGLGIGMGLYTVARLAARHGLRCWLGPGENGGTVAEVALPAALIEDVPGPYPAAPGAPGAGGQAAPLQAPALSPEGPGALGDPGGHPVAVPPAPPGGHPVAPAPAAAGGRAPGPEGPSGGPVPGAHLAEEAAGHPRPAAPLADSGAHPAAAPGAPAPGERAVAGTGAYATGAQPVADTGGHALVQRLVGDAARSGAPESGGPAGGQAGPPEHGRAADSAPRPVTGSGLPMRTRAAAHTPDPQATRARAAVDAEELRRRLGGFQRGAREGHRDAAETGQYPGVPGHLPGARTEPAAGPGGFAEGGEASGEERPT</sequence>
<evidence type="ECO:0000259" key="13">
    <source>
        <dbReference type="PROSITE" id="PS50885"/>
    </source>
</evidence>
<keyword evidence="6 11" id="KW-0812">Transmembrane</keyword>
<feature type="compositionally biased region" description="Low complexity" evidence="10">
    <location>
        <begin position="727"/>
        <end position="742"/>
    </location>
</feature>
<dbReference type="Gene3D" id="3.30.565.10">
    <property type="entry name" value="Histidine kinase-like ATPase, C-terminal domain"/>
    <property type="match status" value="1"/>
</dbReference>
<comment type="subcellular location">
    <subcellularLocation>
        <location evidence="2">Membrane</location>
    </subcellularLocation>
</comment>
<dbReference type="InterPro" id="IPR003660">
    <property type="entry name" value="HAMP_dom"/>
</dbReference>
<comment type="caution">
    <text evidence="14">The sequence shown here is derived from an EMBL/GenBank/DDBJ whole genome shotgun (WGS) entry which is preliminary data.</text>
</comment>
<feature type="region of interest" description="Disordered" evidence="10">
    <location>
        <begin position="1"/>
        <end position="31"/>
    </location>
</feature>
<evidence type="ECO:0000256" key="5">
    <source>
        <dbReference type="ARBA" id="ARBA00022679"/>
    </source>
</evidence>
<keyword evidence="4" id="KW-0597">Phosphoprotein</keyword>
<dbReference type="InterPro" id="IPR013587">
    <property type="entry name" value="Nitrate/nitrite_sensing"/>
</dbReference>
<gene>
    <name evidence="14" type="ORF">D7294_18570</name>
</gene>
<keyword evidence="15" id="KW-1185">Reference proteome</keyword>
<dbReference type="Pfam" id="PF02518">
    <property type="entry name" value="HATPase_c"/>
    <property type="match status" value="1"/>
</dbReference>
<dbReference type="PANTHER" id="PTHR45436:SF5">
    <property type="entry name" value="SENSOR HISTIDINE KINASE TRCS"/>
    <property type="match status" value="1"/>
</dbReference>
<dbReference type="GO" id="GO:0004673">
    <property type="term" value="F:protein histidine kinase activity"/>
    <property type="evidence" value="ECO:0007669"/>
    <property type="project" value="UniProtKB-EC"/>
</dbReference>
<evidence type="ECO:0000256" key="4">
    <source>
        <dbReference type="ARBA" id="ARBA00022553"/>
    </source>
</evidence>
<comment type="catalytic activity">
    <reaction evidence="1">
        <text>ATP + protein L-histidine = ADP + protein N-phospho-L-histidine.</text>
        <dbReference type="EC" id="2.7.13.3"/>
    </reaction>
</comment>
<dbReference type="PROSITE" id="PS50885">
    <property type="entry name" value="HAMP"/>
    <property type="match status" value="1"/>
</dbReference>
<evidence type="ECO:0000256" key="3">
    <source>
        <dbReference type="ARBA" id="ARBA00012438"/>
    </source>
</evidence>
<feature type="compositionally biased region" description="Low complexity" evidence="10">
    <location>
        <begin position="15"/>
        <end position="26"/>
    </location>
</feature>
<evidence type="ECO:0000313" key="14">
    <source>
        <dbReference type="EMBL" id="RKN40450.1"/>
    </source>
</evidence>
<dbReference type="EC" id="2.7.13.3" evidence="3"/>
<dbReference type="SMART" id="SM00304">
    <property type="entry name" value="HAMP"/>
    <property type="match status" value="1"/>
</dbReference>
<dbReference type="PANTHER" id="PTHR45436">
    <property type="entry name" value="SENSOR HISTIDINE KINASE YKOH"/>
    <property type="match status" value="1"/>
</dbReference>
<feature type="compositionally biased region" description="Low complexity" evidence="10">
    <location>
        <begin position="768"/>
        <end position="791"/>
    </location>
</feature>
<evidence type="ECO:0000256" key="8">
    <source>
        <dbReference type="ARBA" id="ARBA00022989"/>
    </source>
</evidence>
<dbReference type="InterPro" id="IPR050428">
    <property type="entry name" value="TCS_sensor_his_kinase"/>
</dbReference>
<feature type="compositionally biased region" description="Low complexity" evidence="10">
    <location>
        <begin position="692"/>
        <end position="703"/>
    </location>
</feature>
<evidence type="ECO:0000256" key="10">
    <source>
        <dbReference type="SAM" id="MobiDB-lite"/>
    </source>
</evidence>
<dbReference type="Gene3D" id="6.10.340.10">
    <property type="match status" value="1"/>
</dbReference>
<evidence type="ECO:0000313" key="15">
    <source>
        <dbReference type="Proteomes" id="UP000272474"/>
    </source>
</evidence>
<feature type="transmembrane region" description="Helical" evidence="11">
    <location>
        <begin position="40"/>
        <end position="60"/>
    </location>
</feature>
<evidence type="ECO:0000256" key="7">
    <source>
        <dbReference type="ARBA" id="ARBA00022777"/>
    </source>
</evidence>
<dbReference type="PROSITE" id="PS50109">
    <property type="entry name" value="HIS_KIN"/>
    <property type="match status" value="1"/>
</dbReference>
<dbReference type="GO" id="GO:0005886">
    <property type="term" value="C:plasma membrane"/>
    <property type="evidence" value="ECO:0007669"/>
    <property type="project" value="TreeGrafter"/>
</dbReference>
<keyword evidence="8 11" id="KW-1133">Transmembrane helix</keyword>
<proteinExistence type="predicted"/>
<evidence type="ECO:0000256" key="9">
    <source>
        <dbReference type="ARBA" id="ARBA00023012"/>
    </source>
</evidence>